<dbReference type="AlphaFoldDB" id="W7DQF9"/>
<proteinExistence type="predicted"/>
<protein>
    <submittedName>
        <fullName evidence="1">Uncharacterized protein</fullName>
    </submittedName>
</protein>
<dbReference type="RefSeq" id="XP_014550072.1">
    <property type="nucleotide sequence ID" value="XM_014694586.1"/>
</dbReference>
<reference evidence="1 2" key="1">
    <citation type="journal article" date="2013" name="PLoS Genet.">
        <title>Comparative genome structure, secondary metabolite, and effector coding capacity across Cochliobolus pathogens.</title>
        <authorList>
            <person name="Condon B.J."/>
            <person name="Leng Y."/>
            <person name="Wu D."/>
            <person name="Bushley K.E."/>
            <person name="Ohm R.A."/>
            <person name="Otillar R."/>
            <person name="Martin J."/>
            <person name="Schackwitz W."/>
            <person name="Grimwood J."/>
            <person name="MohdZainudin N."/>
            <person name="Xue C."/>
            <person name="Wang R."/>
            <person name="Manning V.A."/>
            <person name="Dhillon B."/>
            <person name="Tu Z.J."/>
            <person name="Steffenson B.J."/>
            <person name="Salamov A."/>
            <person name="Sun H."/>
            <person name="Lowry S."/>
            <person name="LaButti K."/>
            <person name="Han J."/>
            <person name="Copeland A."/>
            <person name="Lindquist E."/>
            <person name="Barry K."/>
            <person name="Schmutz J."/>
            <person name="Baker S.E."/>
            <person name="Ciuffetti L.M."/>
            <person name="Grigoriev I.V."/>
            <person name="Zhong S."/>
            <person name="Turgeon B.G."/>
        </authorList>
    </citation>
    <scope>NUCLEOTIDE SEQUENCE [LARGE SCALE GENOMIC DNA]</scope>
    <source>
        <strain evidence="1 2">FI3</strain>
    </source>
</reference>
<gene>
    <name evidence="1" type="ORF">COCVIDRAFT_116537</name>
</gene>
<evidence type="ECO:0000313" key="1">
    <source>
        <dbReference type="EMBL" id="EUN20498.1"/>
    </source>
</evidence>
<evidence type="ECO:0000313" key="2">
    <source>
        <dbReference type="Proteomes" id="UP000054337"/>
    </source>
</evidence>
<dbReference type="Proteomes" id="UP000054337">
    <property type="component" value="Unassembled WGS sequence"/>
</dbReference>
<dbReference type="HOGENOM" id="CLU_2589389_0_0_1"/>
<accession>W7DQF9</accession>
<sequence>MPLSDTTADTDPSSLACAVTQCIKTAIRDAPDEFLSIELQETKRILLAKVSREPLYIKIKNLIEFIFRRKCSFNLKPNYN</sequence>
<organism evidence="1 2">
    <name type="scientific">Bipolaris victoriae (strain FI3)</name>
    <name type="common">Victoria blight of oats agent</name>
    <name type="synonym">Cochliobolus victoriae</name>
    <dbReference type="NCBI Taxonomy" id="930091"/>
    <lineage>
        <taxon>Eukaryota</taxon>
        <taxon>Fungi</taxon>
        <taxon>Dikarya</taxon>
        <taxon>Ascomycota</taxon>
        <taxon>Pezizomycotina</taxon>
        <taxon>Dothideomycetes</taxon>
        <taxon>Pleosporomycetidae</taxon>
        <taxon>Pleosporales</taxon>
        <taxon>Pleosporineae</taxon>
        <taxon>Pleosporaceae</taxon>
        <taxon>Bipolaris</taxon>
    </lineage>
</organism>
<keyword evidence="2" id="KW-1185">Reference proteome</keyword>
<dbReference type="EMBL" id="KI968979">
    <property type="protein sequence ID" value="EUN20498.1"/>
    <property type="molecule type" value="Genomic_DNA"/>
</dbReference>
<dbReference type="GeneID" id="26250936"/>
<name>W7DQF9_BIPV3</name>